<dbReference type="PATRIC" id="fig|47500.8.peg.6155"/>
<dbReference type="OrthoDB" id="9811589at2"/>
<dbReference type="CDD" id="cd02440">
    <property type="entry name" value="AdoMet_MTases"/>
    <property type="match status" value="1"/>
</dbReference>
<reference evidence="3 4" key="1">
    <citation type="submission" date="2015-07" db="EMBL/GenBank/DDBJ databases">
        <title>Fjat-14205 dsm 2895.</title>
        <authorList>
            <person name="Liu B."/>
            <person name="Wang J."/>
            <person name="Zhu Y."/>
            <person name="Liu G."/>
            <person name="Chen Q."/>
            <person name="Chen Z."/>
            <person name="Lan J."/>
            <person name="Che J."/>
            <person name="Ge C."/>
            <person name="Shi H."/>
            <person name="Pan Z."/>
            <person name="Liu X."/>
        </authorList>
    </citation>
    <scope>NUCLEOTIDE SEQUENCE [LARGE SCALE GENOMIC DNA]</scope>
    <source>
        <strain evidence="3 4">DSM 2895</strain>
    </source>
</reference>
<dbReference type="Gene3D" id="3.40.50.150">
    <property type="entry name" value="Vaccinia Virus protein VP39"/>
    <property type="match status" value="1"/>
</dbReference>
<feature type="domain" description="Methyltransferase" evidence="2">
    <location>
        <begin position="47"/>
        <end position="144"/>
    </location>
</feature>
<sequence>MLPLSAFSSYRKLADVYDHLMVDAPYDQWMQFTARAWHMTGTKPYYVAELGCGTGSLTRYLLERELEVWGVDLSADMLEVAREKVRRSHPDASVHWLNQDIRQLSLPRSMDSIVSFCDTLNYISDADGVRQVFARVFDALVSGGTFLFDVHTPYKIAEVFGNESFCYRDEDVAYIWQSTYDEGAEAVEHDLTLFVAEEDGLFRRFNELHHQRAYSLDDLQKWLAEIGFSLLSITADFSTQQVEEDSERAFFIVQKP</sequence>
<evidence type="ECO:0000259" key="2">
    <source>
        <dbReference type="Pfam" id="PF13649"/>
    </source>
</evidence>
<dbReference type="Proteomes" id="UP000037269">
    <property type="component" value="Unassembled WGS sequence"/>
</dbReference>
<dbReference type="STRING" id="47500.AF333_07545"/>
<keyword evidence="1" id="KW-0808">Transferase</keyword>
<dbReference type="PANTHER" id="PTHR43861">
    <property type="entry name" value="TRANS-ACONITATE 2-METHYLTRANSFERASE-RELATED"/>
    <property type="match status" value="1"/>
</dbReference>
<name>A0A0D1XWY2_ANEMI</name>
<dbReference type="InterPro" id="IPR029063">
    <property type="entry name" value="SAM-dependent_MTases_sf"/>
</dbReference>
<dbReference type="EMBL" id="LGUG01000004">
    <property type="protein sequence ID" value="KON95358.1"/>
    <property type="molecule type" value="Genomic_DNA"/>
</dbReference>
<evidence type="ECO:0000256" key="1">
    <source>
        <dbReference type="ARBA" id="ARBA00022679"/>
    </source>
</evidence>
<protein>
    <recommendedName>
        <fullName evidence="2">Methyltransferase domain-containing protein</fullName>
    </recommendedName>
</protein>
<dbReference type="AlphaFoldDB" id="A0A0D1XWY2"/>
<dbReference type="SUPFAM" id="SSF53335">
    <property type="entry name" value="S-adenosyl-L-methionine-dependent methyltransferases"/>
    <property type="match status" value="1"/>
</dbReference>
<dbReference type="Gene3D" id="2.20.25.110">
    <property type="entry name" value="S-adenosyl-L-methionine-dependent methyltransferases"/>
    <property type="match status" value="1"/>
</dbReference>
<organism evidence="3 4">
    <name type="scientific">Aneurinibacillus migulanus</name>
    <name type="common">Bacillus migulanus</name>
    <dbReference type="NCBI Taxonomy" id="47500"/>
    <lineage>
        <taxon>Bacteria</taxon>
        <taxon>Bacillati</taxon>
        <taxon>Bacillota</taxon>
        <taxon>Bacilli</taxon>
        <taxon>Bacillales</taxon>
        <taxon>Paenibacillaceae</taxon>
        <taxon>Aneurinibacillus group</taxon>
        <taxon>Aneurinibacillus</taxon>
    </lineage>
</organism>
<dbReference type="Pfam" id="PF13649">
    <property type="entry name" value="Methyltransf_25"/>
    <property type="match status" value="1"/>
</dbReference>
<dbReference type="GO" id="GO:0016740">
    <property type="term" value="F:transferase activity"/>
    <property type="evidence" value="ECO:0007669"/>
    <property type="project" value="UniProtKB-KW"/>
</dbReference>
<proteinExistence type="predicted"/>
<keyword evidence="4" id="KW-1185">Reference proteome</keyword>
<gene>
    <name evidence="3" type="ORF">AF333_07545</name>
</gene>
<evidence type="ECO:0000313" key="4">
    <source>
        <dbReference type="Proteomes" id="UP000037269"/>
    </source>
</evidence>
<comment type="caution">
    <text evidence="3">The sequence shown here is derived from an EMBL/GenBank/DDBJ whole genome shotgun (WGS) entry which is preliminary data.</text>
</comment>
<evidence type="ECO:0000313" key="3">
    <source>
        <dbReference type="EMBL" id="KON95358.1"/>
    </source>
</evidence>
<dbReference type="InterPro" id="IPR041698">
    <property type="entry name" value="Methyltransf_25"/>
</dbReference>
<accession>A0A0D1XWY2</accession>